<dbReference type="Pfam" id="PF03865">
    <property type="entry name" value="ShlB"/>
    <property type="match status" value="1"/>
</dbReference>
<name>A0A9D1F085_9BACT</name>
<organism evidence="8 9">
    <name type="scientific">Candidatus Scatousia excrementigallinarum</name>
    <dbReference type="NCBI Taxonomy" id="2840935"/>
    <lineage>
        <taxon>Bacteria</taxon>
        <taxon>Candidatus Scatousia</taxon>
    </lineage>
</organism>
<dbReference type="GO" id="GO:0008320">
    <property type="term" value="F:protein transmembrane transporter activity"/>
    <property type="evidence" value="ECO:0007669"/>
    <property type="project" value="TreeGrafter"/>
</dbReference>
<evidence type="ECO:0000313" key="8">
    <source>
        <dbReference type="EMBL" id="HIS37153.1"/>
    </source>
</evidence>
<evidence type="ECO:0000313" key="9">
    <source>
        <dbReference type="Proteomes" id="UP000823928"/>
    </source>
</evidence>
<dbReference type="GO" id="GO:0098046">
    <property type="term" value="C:type V protein secretion system complex"/>
    <property type="evidence" value="ECO:0007669"/>
    <property type="project" value="TreeGrafter"/>
</dbReference>
<evidence type="ECO:0000256" key="4">
    <source>
        <dbReference type="SAM" id="Coils"/>
    </source>
</evidence>
<evidence type="ECO:0000256" key="2">
    <source>
        <dbReference type="ARBA" id="ARBA00022692"/>
    </source>
</evidence>
<keyword evidence="3" id="KW-0998">Cell outer membrane</keyword>
<evidence type="ECO:0000256" key="5">
    <source>
        <dbReference type="SAM" id="SignalP"/>
    </source>
</evidence>
<sequence length="617" mass="69742">MDLKKILLLAICLSCISNAAQAIGEIPAGVMDAAGSAGNLNVHDMDRIRDLERRKEQEEDWKELKKRQKEEQKKEQQVDKIEKKQKKNVIKARAEEYATKGVYIDKIRVAPSEILTEDEIENIITPYLGENLSFEQIKEIVAKINNLYMEKGFVTARAFVPEQTIDEGTIYIDLLEGKVGDVTVTGNRWTKESYIKKRISAKPYKLFDIVELEQNVLNFNKYTDGIDLNANLKPGEKRMGTTDIELTAKEKLPFHTSLIFDNAGRSTIGKFRGGVALTHDSLFGYRDKLTLGAYFSAHSNTPFADYNIPVNKKDGRVGFSFSSSYAHIAKGPYEMFNIRSRSYVYSLYFNQPIIRKPYMELSSFSSVDYKQATTSFDGYDLNTDKITSARTGLNLRYDTKRGIWYANQYVSYAMPIFRDNSNYVKLEGGIVRLHDFGHGIVGQFRGNYQAIPKDVVPYIDQFQAGGLSSVRGYSEGLLIGRSGYLLSGELLFPIAPSTIKTKDKKKEVPFLGKYVKGVAFVDHAMVFPFKGDGPGAPGYDANDVLLGIGMGLRVSLPKDITARLYWGFPMIRNSHEPHQQAGRFHFDIVLTPDYDALVKLRKPKQQIKKQTDEVQNL</sequence>
<evidence type="ECO:0000256" key="1">
    <source>
        <dbReference type="ARBA" id="ARBA00022452"/>
    </source>
</evidence>
<feature type="signal peptide" evidence="5">
    <location>
        <begin position="1"/>
        <end position="22"/>
    </location>
</feature>
<evidence type="ECO:0000259" key="7">
    <source>
        <dbReference type="Pfam" id="PF08479"/>
    </source>
</evidence>
<keyword evidence="5" id="KW-0732">Signal</keyword>
<keyword evidence="1" id="KW-0472">Membrane</keyword>
<keyword evidence="1" id="KW-1134">Transmembrane beta strand</keyword>
<reference evidence="8" key="1">
    <citation type="submission" date="2020-10" db="EMBL/GenBank/DDBJ databases">
        <authorList>
            <person name="Gilroy R."/>
        </authorList>
    </citation>
    <scope>NUCLEOTIDE SEQUENCE</scope>
    <source>
        <strain evidence="8">6276</strain>
    </source>
</reference>
<feature type="domain" description="Haemolysin activator HlyB C-terminal" evidence="6">
    <location>
        <begin position="240"/>
        <end position="493"/>
    </location>
</feature>
<dbReference type="Pfam" id="PF08479">
    <property type="entry name" value="POTRA_2"/>
    <property type="match status" value="1"/>
</dbReference>
<gene>
    <name evidence="8" type="ORF">IAC10_11095</name>
</gene>
<keyword evidence="2" id="KW-0812">Transmembrane</keyword>
<dbReference type="GO" id="GO:0046819">
    <property type="term" value="P:protein secretion by the type V secretion system"/>
    <property type="evidence" value="ECO:0007669"/>
    <property type="project" value="TreeGrafter"/>
</dbReference>
<dbReference type="PANTHER" id="PTHR34597:SF1">
    <property type="entry name" value="HEME_HEMOPEXIN TRANSPORTER PROTEIN HUXB"/>
    <property type="match status" value="1"/>
</dbReference>
<feature type="chain" id="PRO_5039326214" evidence="5">
    <location>
        <begin position="23"/>
        <end position="617"/>
    </location>
</feature>
<feature type="coiled-coil region" evidence="4">
    <location>
        <begin position="48"/>
        <end position="87"/>
    </location>
</feature>
<comment type="caution">
    <text evidence="8">The sequence shown here is derived from an EMBL/GenBank/DDBJ whole genome shotgun (WGS) entry which is preliminary data.</text>
</comment>
<dbReference type="InterPro" id="IPR051544">
    <property type="entry name" value="TPS_OM_transporter"/>
</dbReference>
<reference evidence="8" key="2">
    <citation type="journal article" date="2021" name="PeerJ">
        <title>Extensive microbial diversity within the chicken gut microbiome revealed by metagenomics and culture.</title>
        <authorList>
            <person name="Gilroy R."/>
            <person name="Ravi A."/>
            <person name="Getino M."/>
            <person name="Pursley I."/>
            <person name="Horton D.L."/>
            <person name="Alikhan N.F."/>
            <person name="Baker D."/>
            <person name="Gharbi K."/>
            <person name="Hall N."/>
            <person name="Watson M."/>
            <person name="Adriaenssens E.M."/>
            <person name="Foster-Nyarko E."/>
            <person name="Jarju S."/>
            <person name="Secka A."/>
            <person name="Antonio M."/>
            <person name="Oren A."/>
            <person name="Chaudhuri R.R."/>
            <person name="La Ragione R."/>
            <person name="Hildebrand F."/>
            <person name="Pallen M.J."/>
        </authorList>
    </citation>
    <scope>NUCLEOTIDE SEQUENCE</scope>
    <source>
        <strain evidence="8">6276</strain>
    </source>
</reference>
<dbReference type="InterPro" id="IPR013686">
    <property type="entry name" value="Polypept-transport_assoc_ShlB"/>
</dbReference>
<dbReference type="Gene3D" id="2.40.160.50">
    <property type="entry name" value="membrane protein fhac: a member of the omp85/tpsb transporter family"/>
    <property type="match status" value="1"/>
</dbReference>
<dbReference type="Proteomes" id="UP000823928">
    <property type="component" value="Unassembled WGS sequence"/>
</dbReference>
<dbReference type="Gene3D" id="3.10.20.310">
    <property type="entry name" value="membrane protein fhac"/>
    <property type="match status" value="1"/>
</dbReference>
<dbReference type="EMBL" id="DVIU01000217">
    <property type="protein sequence ID" value="HIS37153.1"/>
    <property type="molecule type" value="Genomic_DNA"/>
</dbReference>
<protein>
    <submittedName>
        <fullName evidence="8">ShlB/FhaC/HecB family hemolysin secretion/activation protein</fullName>
    </submittedName>
</protein>
<dbReference type="InterPro" id="IPR005565">
    <property type="entry name" value="Hemolysn_activator_HlyB_C"/>
</dbReference>
<feature type="domain" description="Polypeptide-transport-associated ShlB-type" evidence="7">
    <location>
        <begin position="104"/>
        <end position="177"/>
    </location>
</feature>
<dbReference type="AlphaFoldDB" id="A0A9D1F085"/>
<proteinExistence type="predicted"/>
<evidence type="ECO:0000256" key="3">
    <source>
        <dbReference type="ARBA" id="ARBA00023237"/>
    </source>
</evidence>
<dbReference type="PANTHER" id="PTHR34597">
    <property type="entry name" value="SLR1661 PROTEIN"/>
    <property type="match status" value="1"/>
</dbReference>
<evidence type="ECO:0000259" key="6">
    <source>
        <dbReference type="Pfam" id="PF03865"/>
    </source>
</evidence>
<accession>A0A9D1F085</accession>
<keyword evidence="4" id="KW-0175">Coiled coil</keyword>